<organism evidence="2 3">
    <name type="scientific">Mycena metata</name>
    <dbReference type="NCBI Taxonomy" id="1033252"/>
    <lineage>
        <taxon>Eukaryota</taxon>
        <taxon>Fungi</taxon>
        <taxon>Dikarya</taxon>
        <taxon>Basidiomycota</taxon>
        <taxon>Agaricomycotina</taxon>
        <taxon>Agaricomycetes</taxon>
        <taxon>Agaricomycetidae</taxon>
        <taxon>Agaricales</taxon>
        <taxon>Marasmiineae</taxon>
        <taxon>Mycenaceae</taxon>
        <taxon>Mycena</taxon>
    </lineage>
</organism>
<dbReference type="CDD" id="cd22541">
    <property type="entry name" value="SP5_N"/>
    <property type="match status" value="1"/>
</dbReference>
<evidence type="ECO:0000313" key="3">
    <source>
        <dbReference type="Proteomes" id="UP001215598"/>
    </source>
</evidence>
<gene>
    <name evidence="2" type="ORF">B0H16DRAFT_1769097</name>
</gene>
<keyword evidence="3" id="KW-1185">Reference proteome</keyword>
<evidence type="ECO:0000313" key="2">
    <source>
        <dbReference type="EMBL" id="KAJ7772340.1"/>
    </source>
</evidence>
<accession>A0AAD7NRC2</accession>
<comment type="caution">
    <text evidence="2">The sequence shown here is derived from an EMBL/GenBank/DDBJ whole genome shotgun (WGS) entry which is preliminary data.</text>
</comment>
<feature type="compositionally biased region" description="Basic residues" evidence="1">
    <location>
        <begin position="475"/>
        <end position="489"/>
    </location>
</feature>
<sequence>MHRSPCAPARTHSDGFEQGTRPPLIRNATIWTGRHDGKQVILGDRPWPHQATGTVGSPAYVDIEEVDAASASSNPGLRSNERMGRTRKSRERLLRKREVIGYNANTHVNDAHTVHCVRCDSHPDVHDGHEAPTLPAHRHAPLAPDHTARHPVLCGPHADTRIRTLPVRVECPWWCCAVTVGSRLQGLSPHLAVVLLPSPSISGFSSSNPNNTHLHRTAFASKAMAAAGTEVPEPDPRDLIRAYTLQYAESGLGNDCVKRKHVIRDAWWLPEFAPVANFANFPARSSPESSSAAVTLPQLVMTVFDKMFDEDRRDDPNPGLSKGLWCKGSSRSWAGCATYRAPRSALRHPPPHREAVLKLADFTCAVLATPDIAFATSPVGVMYRQAREVRSRSRPRSFRKLRSLFSLFYVSDDGTRPPPAAASVLLKALSDRPLTLRCTRVVFLLKRFARELETEAEIFSLLTKIVGDDHSEHGRRSRRNPFHEHRRAHEHASDAPNARPPPPSTLPNPPRCRRSGSSGGFGNVFAELNLTVSNQFSRAEISLFPVCMLLEVIKKLRFGLAAGLENIPADWAKVEQCAEYSLTQTRSKTKKCVRASLNPTKDKNTTVVTYGEEAGYVRALLSWCVTCSDNFTISNLDLLQRQVYLKHPNGNFWDQVDKKLEKIRTTANGDQKQIVRAFRHALECDQAKHGKKSYKDSDIEENVDEFQQKVDDIMDIGAMDAATSTQDQPDAAPSSHSRQLPATCGAQIAYTWPPCGRQMAVYPHEHPVSSPPIATLSSGSPAPSNGSSLDRNAVYTPPIPSPAQSQHGWYGQQHHQPHPAAPTLRLRPAALPPWTRHVHARPSIRPSLAALLYAAYAPYPPHMISPLVPCSSGATADATKISDCVRWRCHHRHKYMAEK</sequence>
<feature type="region of interest" description="Disordered" evidence="1">
    <location>
        <begin position="470"/>
        <end position="515"/>
    </location>
</feature>
<reference evidence="2" key="1">
    <citation type="submission" date="2023-03" db="EMBL/GenBank/DDBJ databases">
        <title>Massive genome expansion in bonnet fungi (Mycena s.s.) driven by repeated elements and novel gene families across ecological guilds.</title>
        <authorList>
            <consortium name="Lawrence Berkeley National Laboratory"/>
            <person name="Harder C.B."/>
            <person name="Miyauchi S."/>
            <person name="Viragh M."/>
            <person name="Kuo A."/>
            <person name="Thoen E."/>
            <person name="Andreopoulos B."/>
            <person name="Lu D."/>
            <person name="Skrede I."/>
            <person name="Drula E."/>
            <person name="Henrissat B."/>
            <person name="Morin E."/>
            <person name="Kohler A."/>
            <person name="Barry K."/>
            <person name="LaButti K."/>
            <person name="Morin E."/>
            <person name="Salamov A."/>
            <person name="Lipzen A."/>
            <person name="Mereny Z."/>
            <person name="Hegedus B."/>
            <person name="Baldrian P."/>
            <person name="Stursova M."/>
            <person name="Weitz H."/>
            <person name="Taylor A."/>
            <person name="Grigoriev I.V."/>
            <person name="Nagy L.G."/>
            <person name="Martin F."/>
            <person name="Kauserud H."/>
        </authorList>
    </citation>
    <scope>NUCLEOTIDE SEQUENCE</scope>
    <source>
        <strain evidence="2">CBHHK182m</strain>
    </source>
</reference>
<feature type="compositionally biased region" description="Pro residues" evidence="1">
    <location>
        <begin position="498"/>
        <end position="510"/>
    </location>
</feature>
<protein>
    <submittedName>
        <fullName evidence="2">Uncharacterized protein</fullName>
    </submittedName>
</protein>
<name>A0AAD7NRC2_9AGAR</name>
<dbReference type="AlphaFoldDB" id="A0AAD7NRC2"/>
<dbReference type="EMBL" id="JARKIB010000014">
    <property type="protein sequence ID" value="KAJ7772340.1"/>
    <property type="molecule type" value="Genomic_DNA"/>
</dbReference>
<proteinExistence type="predicted"/>
<feature type="region of interest" description="Disordered" evidence="1">
    <location>
        <begin position="767"/>
        <end position="819"/>
    </location>
</feature>
<feature type="region of interest" description="Disordered" evidence="1">
    <location>
        <begin position="67"/>
        <end position="91"/>
    </location>
</feature>
<feature type="region of interest" description="Disordered" evidence="1">
    <location>
        <begin position="1"/>
        <end position="23"/>
    </location>
</feature>
<evidence type="ECO:0000256" key="1">
    <source>
        <dbReference type="SAM" id="MobiDB-lite"/>
    </source>
</evidence>
<feature type="compositionally biased region" description="Low complexity" evidence="1">
    <location>
        <begin position="777"/>
        <end position="788"/>
    </location>
</feature>
<dbReference type="Proteomes" id="UP001215598">
    <property type="component" value="Unassembled WGS sequence"/>
</dbReference>